<keyword evidence="1" id="KW-0238">DNA-binding</keyword>
<keyword evidence="2" id="KW-1185">Reference proteome</keyword>
<protein>
    <submittedName>
        <fullName evidence="1">Winged helix DNA-binding domain-containing protein</fullName>
    </submittedName>
</protein>
<comment type="caution">
    <text evidence="1">The sequence shown here is derived from an EMBL/GenBank/DDBJ whole genome shotgun (WGS) entry which is preliminary data.</text>
</comment>
<gene>
    <name evidence="1" type="ORF">EFK50_08255</name>
</gene>
<dbReference type="GO" id="GO:0003677">
    <property type="term" value="F:DNA binding"/>
    <property type="evidence" value="ECO:0007669"/>
    <property type="project" value="UniProtKB-KW"/>
</dbReference>
<sequence>MTTLSLRTLTGTLWLRQQLVPGQRSVRTVPSMVEHLLGLQAQDNLPPYLSLAARIDGFAPADLSDRLGAGELVRLLTMRGTVHVLTPDDALQLRGWVQPALDRQGATNPTSRPAEHLGTTELEDVLRAFLDVPRPLAAIGARLAEAFPDVPEASLKHVVRERLPLLQAPPRGQWKRSGGVVYAFTDRQLGRPFVEADVEELALRYLAAYGPATAADMTKWSTVTRLGPVLTALQRADRLVTYTDDHGRTLYDVPGAPLADESLDLPVTLLGKYDNLFLSHADRDRIAPDEARRRWMGVNGGVASAMFVDGLLAGLWRVEDGRAVVEPFSTPTKQQQRGIDAEVARVEELLAIPG</sequence>
<accession>A0A3N0CL15</accession>
<dbReference type="PANTHER" id="PTHR38479:SF2">
    <property type="entry name" value="WINGED HELIX DNA-BINDING DOMAIN-CONTAINING PROTEIN"/>
    <property type="match status" value="1"/>
</dbReference>
<dbReference type="Pfam" id="PF06224">
    <property type="entry name" value="AlkZ-like"/>
    <property type="match status" value="1"/>
</dbReference>
<dbReference type="AlphaFoldDB" id="A0A3N0CL15"/>
<proteinExistence type="predicted"/>
<reference evidence="1 2" key="1">
    <citation type="submission" date="2018-11" db="EMBL/GenBank/DDBJ databases">
        <authorList>
            <person name="Li F."/>
        </authorList>
    </citation>
    <scope>NUCLEOTIDE SEQUENCE [LARGE SCALE GENOMIC DNA]</scope>
    <source>
        <strain evidence="1 2">Gsoil 097</strain>
    </source>
</reference>
<evidence type="ECO:0000313" key="2">
    <source>
        <dbReference type="Proteomes" id="UP000267128"/>
    </source>
</evidence>
<evidence type="ECO:0000313" key="1">
    <source>
        <dbReference type="EMBL" id="RNL63716.1"/>
    </source>
</evidence>
<dbReference type="EMBL" id="RJSE01000006">
    <property type="protein sequence ID" value="RNL63716.1"/>
    <property type="molecule type" value="Genomic_DNA"/>
</dbReference>
<dbReference type="OrthoDB" id="9148135at2"/>
<dbReference type="InterPro" id="IPR009351">
    <property type="entry name" value="AlkZ-like"/>
</dbReference>
<dbReference type="RefSeq" id="WP_123227103.1">
    <property type="nucleotide sequence ID" value="NZ_RJSE01000006.1"/>
</dbReference>
<dbReference type="Proteomes" id="UP000267128">
    <property type="component" value="Unassembled WGS sequence"/>
</dbReference>
<name>A0A3N0CL15_9ACTN</name>
<organism evidence="1 2">
    <name type="scientific">Nocardioides marmoriginsengisoli</name>
    <dbReference type="NCBI Taxonomy" id="661483"/>
    <lineage>
        <taxon>Bacteria</taxon>
        <taxon>Bacillati</taxon>
        <taxon>Actinomycetota</taxon>
        <taxon>Actinomycetes</taxon>
        <taxon>Propionibacteriales</taxon>
        <taxon>Nocardioidaceae</taxon>
        <taxon>Nocardioides</taxon>
    </lineage>
</organism>
<dbReference type="PANTHER" id="PTHR38479">
    <property type="entry name" value="LMO0824 PROTEIN"/>
    <property type="match status" value="1"/>
</dbReference>